<evidence type="ECO:0000256" key="10">
    <source>
        <dbReference type="ARBA" id="ARBA00022859"/>
    </source>
</evidence>
<feature type="region of interest" description="Disordered" evidence="22">
    <location>
        <begin position="479"/>
        <end position="499"/>
    </location>
</feature>
<evidence type="ECO:0000256" key="7">
    <source>
        <dbReference type="ARBA" id="ARBA00022737"/>
    </source>
</evidence>
<evidence type="ECO:0000256" key="16">
    <source>
        <dbReference type="ARBA" id="ARBA00060390"/>
    </source>
</evidence>
<dbReference type="Pfam" id="PF07654">
    <property type="entry name" value="C1-set"/>
    <property type="match status" value="1"/>
</dbReference>
<dbReference type="InterPro" id="IPR050380">
    <property type="entry name" value="Immune_Resp_Modulators"/>
</dbReference>
<dbReference type="Gene3D" id="2.60.40.10">
    <property type="entry name" value="Immunoglobulins"/>
    <property type="match status" value="3"/>
</dbReference>
<keyword evidence="9" id="KW-0492">Microsome</keyword>
<dbReference type="FunFam" id="2.60.40.10:FF:001475">
    <property type="entry name" value="TAP binding protein-like variant"/>
    <property type="match status" value="1"/>
</dbReference>
<protein>
    <recommendedName>
        <fullName evidence="17">Tapasin-related protein</fullName>
    </recommendedName>
    <alternativeName>
        <fullName evidence="18">TAP-binding protein-like</fullName>
    </alternativeName>
    <alternativeName>
        <fullName evidence="19">TAP-binding protein-related protein</fullName>
    </alternativeName>
    <alternativeName>
        <fullName evidence="20">Tapasin-like</fullName>
    </alternativeName>
</protein>
<evidence type="ECO:0000256" key="18">
    <source>
        <dbReference type="ARBA" id="ARBA00078292"/>
    </source>
</evidence>
<feature type="domain" description="Ig-like" evidence="23">
    <location>
        <begin position="295"/>
        <end position="387"/>
    </location>
</feature>
<evidence type="ECO:0000256" key="22">
    <source>
        <dbReference type="SAM" id="MobiDB-lite"/>
    </source>
</evidence>
<dbReference type="InterPro" id="IPR013783">
    <property type="entry name" value="Ig-like_fold"/>
</dbReference>
<keyword evidence="13" id="KW-0472">Membrane</keyword>
<dbReference type="AlphaFoldDB" id="A0A8J6L5F7"/>
<keyword evidence="7" id="KW-0677">Repeat</keyword>
<evidence type="ECO:0000256" key="8">
    <source>
        <dbReference type="ARBA" id="ARBA00022824"/>
    </source>
</evidence>
<evidence type="ECO:0000259" key="23">
    <source>
        <dbReference type="PROSITE" id="PS50835"/>
    </source>
</evidence>
<keyword evidence="11" id="KW-1133">Transmembrane helix</keyword>
<evidence type="ECO:0000256" key="14">
    <source>
        <dbReference type="ARBA" id="ARBA00023157"/>
    </source>
</evidence>
<dbReference type="EMBL" id="JAATJU010000200">
    <property type="protein sequence ID" value="KAH0521213.1"/>
    <property type="molecule type" value="Genomic_DNA"/>
</dbReference>
<dbReference type="GO" id="GO:0000139">
    <property type="term" value="C:Golgi membrane"/>
    <property type="evidence" value="ECO:0007669"/>
    <property type="project" value="UniProtKB-SubCell"/>
</dbReference>
<dbReference type="InterPro" id="IPR036179">
    <property type="entry name" value="Ig-like_dom_sf"/>
</dbReference>
<keyword evidence="15" id="KW-0393">Immunoglobulin domain</keyword>
<dbReference type="InterPro" id="IPR003599">
    <property type="entry name" value="Ig_sub"/>
</dbReference>
<name>A0A8J6L5F7_MICOH</name>
<evidence type="ECO:0000256" key="15">
    <source>
        <dbReference type="ARBA" id="ARBA00023319"/>
    </source>
</evidence>
<evidence type="ECO:0000256" key="17">
    <source>
        <dbReference type="ARBA" id="ARBA00070349"/>
    </source>
</evidence>
<reference evidence="24" key="1">
    <citation type="submission" date="2020-03" db="EMBL/GenBank/DDBJ databases">
        <title>Studies in the Genomics of Life Span.</title>
        <authorList>
            <person name="Glass D."/>
        </authorList>
    </citation>
    <scope>NUCLEOTIDE SEQUENCE</scope>
    <source>
        <strain evidence="24">LTLLF</strain>
        <tissue evidence="24">Muscle</tissue>
    </source>
</reference>
<evidence type="ECO:0000256" key="13">
    <source>
        <dbReference type="ARBA" id="ARBA00023136"/>
    </source>
</evidence>
<dbReference type="GO" id="GO:0005789">
    <property type="term" value="C:endoplasmic reticulum membrane"/>
    <property type="evidence" value="ECO:0007669"/>
    <property type="project" value="UniProtKB-SubCell"/>
</dbReference>
<dbReference type="SUPFAM" id="SSF48726">
    <property type="entry name" value="Immunoglobulin"/>
    <property type="match status" value="2"/>
</dbReference>
<evidence type="ECO:0000256" key="11">
    <source>
        <dbReference type="ARBA" id="ARBA00022989"/>
    </source>
</evidence>
<keyword evidence="10" id="KW-0391">Immunity</keyword>
<dbReference type="Proteomes" id="UP000710432">
    <property type="component" value="Unassembled WGS sequence"/>
</dbReference>
<keyword evidence="4" id="KW-1003">Cell membrane</keyword>
<keyword evidence="6" id="KW-0732">Signal</keyword>
<dbReference type="PANTHER" id="PTHR23411">
    <property type="entry name" value="TAPASIN"/>
    <property type="match status" value="1"/>
</dbReference>
<dbReference type="InterPro" id="IPR003006">
    <property type="entry name" value="Ig/MHC_CS"/>
</dbReference>
<evidence type="ECO:0000256" key="12">
    <source>
        <dbReference type="ARBA" id="ARBA00023034"/>
    </source>
</evidence>
<dbReference type="Pfam" id="PF07686">
    <property type="entry name" value="V-set"/>
    <property type="match status" value="1"/>
</dbReference>
<evidence type="ECO:0000256" key="2">
    <source>
        <dbReference type="ARBA" id="ARBA00004251"/>
    </source>
</evidence>
<keyword evidence="12" id="KW-0333">Golgi apparatus</keyword>
<comment type="subcellular location">
    <subcellularLocation>
        <location evidence="2">Cell membrane</location>
        <topology evidence="2">Single-pass type I membrane protein</topology>
    </subcellularLocation>
    <subcellularLocation>
        <location evidence="1">Endoplasmic reticulum membrane</location>
        <topology evidence="1">Single-pass type I membrane protein</topology>
    </subcellularLocation>
    <subcellularLocation>
        <location evidence="3">Golgi apparatus membrane</location>
        <topology evidence="3">Single-pass type I membrane protein</topology>
    </subcellularLocation>
    <subcellularLocation>
        <location evidence="16">Microsome membrane</location>
        <topology evidence="16">Single-pass type I membrane protein</topology>
    </subcellularLocation>
</comment>
<dbReference type="GO" id="GO:0005886">
    <property type="term" value="C:plasma membrane"/>
    <property type="evidence" value="ECO:0007669"/>
    <property type="project" value="UniProtKB-SubCell"/>
</dbReference>
<accession>A0A8J6L5F7</accession>
<evidence type="ECO:0000313" key="24">
    <source>
        <dbReference type="EMBL" id="KAH0521213.1"/>
    </source>
</evidence>
<comment type="caution">
    <text evidence="24">The sequence shown here is derived from an EMBL/GenBank/DDBJ whole genome shotgun (WGS) entry which is preliminary data.</text>
</comment>
<evidence type="ECO:0000256" key="6">
    <source>
        <dbReference type="ARBA" id="ARBA00022729"/>
    </source>
</evidence>
<sequence>MEEEGVHLTVPAEPPTAERPWQPTDIVLDCFLVTEDRHRGAFASKGDRERALLVLKQVPVPDDGSLDDITDFQASTVDKDSPVIFEASVDLVQIPQAEALLHADCSGKVVTCEISQYFLHAKPEATSERAAWFMSNVQVSRGGPSVSMVMKTLEDAETGAVWHPTQNLPLSPQGTVKVAVEFQVTSETQALNRLLGSPVTLHCSFSMAPSLDVIGVEWRLQHKGSGQLVYSWKAGHVQATRKGATLEPEQLHAAGDASLTLANLTLKDEGTYICQITTSLYQAQQIISLDILAPPKVQLNLANKDLPASLICSDAGYYPLDVVVTWIREERGRIPAQVSGASFSSIRQSMMGTYSISSTVTAEPGLAGATYICQVTHISLEEPLRVSMRVLPDTGSEYIEDSVGSSPAMTPPCTRQREAQRIVESFEGTLGEYTDCFLQLFSPALRQDEGNVGNGQRERRMVLQSEMLLRGKGACGLARPQPPPACGPEDRSNKVLRAPPPALPPSTWVYGMRILCEAQQQLPSSGFSLY</sequence>
<dbReference type="InterPro" id="IPR007110">
    <property type="entry name" value="Ig-like_dom"/>
</dbReference>
<evidence type="ECO:0000256" key="4">
    <source>
        <dbReference type="ARBA" id="ARBA00022475"/>
    </source>
</evidence>
<evidence type="ECO:0000256" key="21">
    <source>
        <dbReference type="ARBA" id="ARBA00093566"/>
    </source>
</evidence>
<keyword evidence="14" id="KW-1015">Disulfide bond</keyword>
<dbReference type="PROSITE" id="PS00290">
    <property type="entry name" value="IG_MHC"/>
    <property type="match status" value="1"/>
</dbReference>
<dbReference type="InterPro" id="IPR013106">
    <property type="entry name" value="Ig_V-set"/>
</dbReference>
<keyword evidence="8" id="KW-0256">Endoplasmic reticulum</keyword>
<proteinExistence type="predicted"/>
<evidence type="ECO:0000256" key="3">
    <source>
        <dbReference type="ARBA" id="ARBA00004614"/>
    </source>
</evidence>
<dbReference type="SMART" id="SM00407">
    <property type="entry name" value="IGc1"/>
    <property type="match status" value="1"/>
</dbReference>
<dbReference type="InterPro" id="IPR003597">
    <property type="entry name" value="Ig_C1-set"/>
</dbReference>
<dbReference type="SMART" id="SM00409">
    <property type="entry name" value="IG"/>
    <property type="match status" value="1"/>
</dbReference>
<evidence type="ECO:0000313" key="25">
    <source>
        <dbReference type="Proteomes" id="UP000710432"/>
    </source>
</evidence>
<evidence type="ECO:0000256" key="1">
    <source>
        <dbReference type="ARBA" id="ARBA00004115"/>
    </source>
</evidence>
<evidence type="ECO:0000256" key="19">
    <source>
        <dbReference type="ARBA" id="ARBA00081207"/>
    </source>
</evidence>
<evidence type="ECO:0000256" key="5">
    <source>
        <dbReference type="ARBA" id="ARBA00022692"/>
    </source>
</evidence>
<gene>
    <name evidence="24" type="ORF">LTLLF_102575</name>
</gene>
<dbReference type="PROSITE" id="PS50835">
    <property type="entry name" value="IG_LIKE"/>
    <property type="match status" value="2"/>
</dbReference>
<organism evidence="24 25">
    <name type="scientific">Microtus ochrogaster</name>
    <name type="common">Prairie vole</name>
    <dbReference type="NCBI Taxonomy" id="79684"/>
    <lineage>
        <taxon>Eukaryota</taxon>
        <taxon>Metazoa</taxon>
        <taxon>Chordata</taxon>
        <taxon>Craniata</taxon>
        <taxon>Vertebrata</taxon>
        <taxon>Euteleostomi</taxon>
        <taxon>Mammalia</taxon>
        <taxon>Eutheria</taxon>
        <taxon>Euarchontoglires</taxon>
        <taxon>Glires</taxon>
        <taxon>Rodentia</taxon>
        <taxon>Myomorpha</taxon>
        <taxon>Muroidea</taxon>
        <taxon>Cricetidae</taxon>
        <taxon>Arvicolinae</taxon>
        <taxon>Microtus</taxon>
    </lineage>
</organism>
<comment type="subunit">
    <text evidence="21">Interacts with peptide-free HLA-A*02-B2M complexes or those loaded with low affinity peptides, likely facilitating peptide exchange onto higher affinity peptides. Interacts with MR1 in a ligand-independent way; this interaction may stabilize MR1 pool and facilitate ligand loading and dissociation.</text>
</comment>
<evidence type="ECO:0000256" key="9">
    <source>
        <dbReference type="ARBA" id="ARBA00022848"/>
    </source>
</evidence>
<evidence type="ECO:0000256" key="20">
    <source>
        <dbReference type="ARBA" id="ARBA00082706"/>
    </source>
</evidence>
<dbReference type="GO" id="GO:0002376">
    <property type="term" value="P:immune system process"/>
    <property type="evidence" value="ECO:0007669"/>
    <property type="project" value="UniProtKB-KW"/>
</dbReference>
<feature type="domain" description="Ig-like" evidence="23">
    <location>
        <begin position="172"/>
        <end position="288"/>
    </location>
</feature>
<keyword evidence="5" id="KW-0812">Transmembrane</keyword>